<comment type="cofactor">
    <cofactor evidence="1 9 10 12">
        <name>FMN</name>
        <dbReference type="ChEBI" id="CHEBI:58210"/>
    </cofactor>
</comment>
<comment type="function">
    <text evidence="9">Catalyzes the synthesis of 5,6-dihydrouridine (D), a modified base found in the D-loop of most tRNAs, via the reduction of the C5-C6 double bond in target uridines. Specifically modifies U20 and U20a in tRNAs.</text>
</comment>
<dbReference type="OrthoDB" id="9764501at2"/>
<dbReference type="InterPro" id="IPR001269">
    <property type="entry name" value="DUS_fam"/>
</dbReference>
<keyword evidence="15" id="KW-1185">Reference proteome</keyword>
<dbReference type="Gene3D" id="3.20.20.70">
    <property type="entry name" value="Aldolase class I"/>
    <property type="match status" value="1"/>
</dbReference>
<organism evidence="14 15">
    <name type="scientific">Leptospira ognonensis</name>
    <dbReference type="NCBI Taxonomy" id="2484945"/>
    <lineage>
        <taxon>Bacteria</taxon>
        <taxon>Pseudomonadati</taxon>
        <taxon>Spirochaetota</taxon>
        <taxon>Spirochaetia</taxon>
        <taxon>Leptospirales</taxon>
        <taxon>Leptospiraceae</taxon>
        <taxon>Leptospira</taxon>
    </lineage>
</organism>
<evidence type="ECO:0000256" key="2">
    <source>
        <dbReference type="ARBA" id="ARBA00022555"/>
    </source>
</evidence>
<evidence type="ECO:0000256" key="12">
    <source>
        <dbReference type="PIRSR" id="PIRSR006621-2"/>
    </source>
</evidence>
<dbReference type="EMBL" id="RQGD01000007">
    <property type="protein sequence ID" value="TGL63038.1"/>
    <property type="molecule type" value="Genomic_DNA"/>
</dbReference>
<feature type="site" description="Interacts with tRNA; defines subfamily-specific binding signature" evidence="9">
    <location>
        <position position="301"/>
    </location>
</feature>
<comment type="similarity">
    <text evidence="10">Belongs to the dus family.</text>
</comment>
<proteinExistence type="inferred from homology"/>
<protein>
    <recommendedName>
        <fullName evidence="9">tRNA-dihydrouridine(20/20a) synthase</fullName>
        <ecNumber evidence="9">1.3.1.91</ecNumber>
    </recommendedName>
    <alternativeName>
        <fullName evidence="9">DusA-like U20-specific dihydrouridine synthase</fullName>
        <shortName evidence="9">U20-specific Dus</shortName>
    </alternativeName>
</protein>
<dbReference type="InterPro" id="IPR035587">
    <property type="entry name" value="DUS-like_FMN-bd"/>
</dbReference>
<dbReference type="PANTHER" id="PTHR42907:SF1">
    <property type="entry name" value="FMN-LINKED OXIDOREDUCTASES SUPERFAMILY PROTEIN"/>
    <property type="match status" value="1"/>
</dbReference>
<evidence type="ECO:0000256" key="8">
    <source>
        <dbReference type="ARBA" id="ARBA00023002"/>
    </source>
</evidence>
<keyword evidence="4 9" id="KW-0288">FMN</keyword>
<dbReference type="SUPFAM" id="SSF51395">
    <property type="entry name" value="FMN-linked oxidoreductases"/>
    <property type="match status" value="1"/>
</dbReference>
<feature type="site" description="Interacts with tRNA" evidence="9">
    <location>
        <position position="185"/>
    </location>
</feature>
<keyword evidence="7 9" id="KW-0694">RNA-binding</keyword>
<comment type="catalytic activity">
    <reaction evidence="9">
        <text>5,6-dihydrouridine(20a) in tRNA + NADP(+) = uridine(20a) in tRNA + NADPH + H(+)</text>
        <dbReference type="Rhea" id="RHEA:53344"/>
        <dbReference type="Rhea" id="RHEA-COMP:13535"/>
        <dbReference type="Rhea" id="RHEA-COMP:13536"/>
        <dbReference type="ChEBI" id="CHEBI:15378"/>
        <dbReference type="ChEBI" id="CHEBI:57783"/>
        <dbReference type="ChEBI" id="CHEBI:58349"/>
        <dbReference type="ChEBI" id="CHEBI:65315"/>
        <dbReference type="ChEBI" id="CHEBI:74443"/>
    </reaction>
</comment>
<keyword evidence="8 9" id="KW-0560">Oxidoreductase</keyword>
<dbReference type="RefSeq" id="WP_135621643.1">
    <property type="nucleotide sequence ID" value="NZ_RQGD01000007.1"/>
</dbReference>
<dbReference type="Proteomes" id="UP000297693">
    <property type="component" value="Unassembled WGS sequence"/>
</dbReference>
<dbReference type="PIRSF" id="PIRSF006621">
    <property type="entry name" value="Dus"/>
    <property type="match status" value="1"/>
</dbReference>
<dbReference type="EC" id="1.3.1.91" evidence="9"/>
<dbReference type="CDD" id="cd02801">
    <property type="entry name" value="DUS_like_FMN"/>
    <property type="match status" value="1"/>
</dbReference>
<comment type="similarity">
    <text evidence="9">Belongs to the Dus family. DusA subfamily.</text>
</comment>
<sequence>MENTVIPAYRMSIAPMMDWTDRHYRYFMRLLTKRTLLYTEMVTTGAILRNDRREQFLSYSPEELPLALQLGGDDPVALAECAQIGEDYGYSEINLNVGCPSDRVQSGSFGACLMREPNRVAEMVSSCKKATSLPVTVKHRIGIDGKDSLDDLLHFVHTIKDAGVDRIIIHARIAILEGLSPAENRKVPPLRYADVYEVKKQFPELPIIINGGILDFQSAHKHMLSVDAVMIGRAAYDNPYLFASADSEFYSEKDPGLSREDVLMELANYIARMDTLGTKVHHVMRHVLGLYHGRHGARAFRRFFSEKMHGSNVDSNLIQNFLKLKVV</sequence>
<feature type="binding site" evidence="9 12">
    <location>
        <position position="69"/>
    </location>
    <ligand>
        <name>FMN</name>
        <dbReference type="ChEBI" id="CHEBI:58210"/>
    </ligand>
</feature>
<keyword evidence="2 9" id="KW-0820">tRNA-binding</keyword>
<feature type="binding site" evidence="9 12">
    <location>
        <begin position="210"/>
        <end position="212"/>
    </location>
    <ligand>
        <name>FMN</name>
        <dbReference type="ChEBI" id="CHEBI:58210"/>
    </ligand>
</feature>
<dbReference type="InterPro" id="IPR004653">
    <property type="entry name" value="DusA"/>
</dbReference>
<feature type="active site" description="Proton donor" evidence="9 11">
    <location>
        <position position="99"/>
    </location>
</feature>
<feature type="site" description="Interacts with tRNA; defines subfamily-specific binding signature" evidence="9">
    <location>
        <position position="298"/>
    </location>
</feature>
<keyword evidence="6 9" id="KW-0521">NADP</keyword>
<dbReference type="PROSITE" id="PS01136">
    <property type="entry name" value="UPF0034"/>
    <property type="match status" value="1"/>
</dbReference>
<dbReference type="InterPro" id="IPR018517">
    <property type="entry name" value="tRNA_hU_synthase_CS"/>
</dbReference>
<evidence type="ECO:0000256" key="7">
    <source>
        <dbReference type="ARBA" id="ARBA00022884"/>
    </source>
</evidence>
<evidence type="ECO:0000256" key="3">
    <source>
        <dbReference type="ARBA" id="ARBA00022630"/>
    </source>
</evidence>
<gene>
    <name evidence="14" type="primary">dusA</name>
    <name evidence="14" type="ORF">EHQ58_01860</name>
</gene>
<evidence type="ECO:0000256" key="9">
    <source>
        <dbReference type="HAMAP-Rule" id="MF_02041"/>
    </source>
</evidence>
<dbReference type="Gene3D" id="1.20.120.1460">
    <property type="match status" value="1"/>
</dbReference>
<feature type="domain" description="DUS-like FMN-binding" evidence="13">
    <location>
        <begin position="13"/>
        <end position="321"/>
    </location>
</feature>
<comment type="catalytic activity">
    <reaction evidence="9">
        <text>5,6-dihydrouridine(20) in tRNA + NAD(+) = uridine(20) in tRNA + NADH + H(+)</text>
        <dbReference type="Rhea" id="RHEA:53340"/>
        <dbReference type="Rhea" id="RHEA-COMP:13533"/>
        <dbReference type="Rhea" id="RHEA-COMP:13534"/>
        <dbReference type="ChEBI" id="CHEBI:15378"/>
        <dbReference type="ChEBI" id="CHEBI:57540"/>
        <dbReference type="ChEBI" id="CHEBI:57945"/>
        <dbReference type="ChEBI" id="CHEBI:65315"/>
        <dbReference type="ChEBI" id="CHEBI:74443"/>
        <dbReference type="EC" id="1.3.1.91"/>
    </reaction>
</comment>
<dbReference type="NCBIfam" id="TIGR00742">
    <property type="entry name" value="yjbN"/>
    <property type="match status" value="1"/>
</dbReference>
<evidence type="ECO:0000256" key="1">
    <source>
        <dbReference type="ARBA" id="ARBA00001917"/>
    </source>
</evidence>
<dbReference type="NCBIfam" id="NF008774">
    <property type="entry name" value="PRK11815.1"/>
    <property type="match status" value="1"/>
</dbReference>
<dbReference type="GO" id="GO:0102264">
    <property type="term" value="F:tRNA-dihydrouridine20 synthase activity"/>
    <property type="evidence" value="ECO:0007669"/>
    <property type="project" value="UniProtKB-EC"/>
</dbReference>
<feature type="binding site" evidence="9 12">
    <location>
        <begin position="15"/>
        <end position="17"/>
    </location>
    <ligand>
        <name>FMN</name>
        <dbReference type="ChEBI" id="CHEBI:58210"/>
    </ligand>
</feature>
<feature type="binding site" evidence="9 12">
    <location>
        <begin position="232"/>
        <end position="233"/>
    </location>
    <ligand>
        <name>FMN</name>
        <dbReference type="ChEBI" id="CHEBI:58210"/>
    </ligand>
</feature>
<feature type="binding site" evidence="9 12">
    <location>
        <position position="138"/>
    </location>
    <ligand>
        <name>FMN</name>
        <dbReference type="ChEBI" id="CHEBI:58210"/>
    </ligand>
</feature>
<feature type="binding site" evidence="9 12">
    <location>
        <position position="170"/>
    </location>
    <ligand>
        <name>FMN</name>
        <dbReference type="ChEBI" id="CHEBI:58210"/>
    </ligand>
</feature>
<evidence type="ECO:0000256" key="11">
    <source>
        <dbReference type="PIRSR" id="PIRSR006621-1"/>
    </source>
</evidence>
<dbReference type="GO" id="GO:0010181">
    <property type="term" value="F:FMN binding"/>
    <property type="evidence" value="ECO:0007669"/>
    <property type="project" value="UniProtKB-UniRule"/>
</dbReference>
<comment type="caution">
    <text evidence="9">Lacks conserved residue(s) required for the propagation of feature annotation.</text>
</comment>
<dbReference type="PANTHER" id="PTHR42907">
    <property type="entry name" value="FMN-LINKED OXIDOREDUCTASES SUPERFAMILY PROTEIN"/>
    <property type="match status" value="1"/>
</dbReference>
<name>A0A4R9K8S5_9LEPT</name>
<evidence type="ECO:0000313" key="14">
    <source>
        <dbReference type="EMBL" id="TGL63038.1"/>
    </source>
</evidence>
<accession>A0A4R9K8S5</accession>
<keyword evidence="5 9" id="KW-0819">tRNA processing</keyword>
<dbReference type="Pfam" id="PF01207">
    <property type="entry name" value="Dus"/>
    <property type="match status" value="1"/>
</dbReference>
<feature type="site" description="Interacts with tRNA" evidence="9">
    <location>
        <position position="96"/>
    </location>
</feature>
<evidence type="ECO:0000259" key="13">
    <source>
        <dbReference type="Pfam" id="PF01207"/>
    </source>
</evidence>
<dbReference type="GO" id="GO:0102266">
    <property type="term" value="F:tRNA-dihydrouridine20a synthase activity"/>
    <property type="evidence" value="ECO:0007669"/>
    <property type="project" value="RHEA"/>
</dbReference>
<dbReference type="GO" id="GO:0050660">
    <property type="term" value="F:flavin adenine dinucleotide binding"/>
    <property type="evidence" value="ECO:0007669"/>
    <property type="project" value="InterPro"/>
</dbReference>
<dbReference type="GO" id="GO:0000049">
    <property type="term" value="F:tRNA binding"/>
    <property type="evidence" value="ECO:0007669"/>
    <property type="project" value="UniProtKB-UniRule"/>
</dbReference>
<evidence type="ECO:0000256" key="4">
    <source>
        <dbReference type="ARBA" id="ARBA00022643"/>
    </source>
</evidence>
<evidence type="ECO:0000256" key="5">
    <source>
        <dbReference type="ARBA" id="ARBA00022694"/>
    </source>
</evidence>
<evidence type="ECO:0000256" key="6">
    <source>
        <dbReference type="ARBA" id="ARBA00022857"/>
    </source>
</evidence>
<keyword evidence="12" id="KW-0547">Nucleotide-binding</keyword>
<dbReference type="HAMAP" id="MF_02041">
    <property type="entry name" value="DusA_subfam"/>
    <property type="match status" value="1"/>
</dbReference>
<evidence type="ECO:0000313" key="15">
    <source>
        <dbReference type="Proteomes" id="UP000297693"/>
    </source>
</evidence>
<comment type="catalytic activity">
    <reaction evidence="9">
        <text>5,6-dihydrouridine(20a) in tRNA + NAD(+) = uridine(20a) in tRNA + NADH + H(+)</text>
        <dbReference type="Rhea" id="RHEA:53348"/>
        <dbReference type="Rhea" id="RHEA-COMP:13535"/>
        <dbReference type="Rhea" id="RHEA-COMP:13536"/>
        <dbReference type="ChEBI" id="CHEBI:15378"/>
        <dbReference type="ChEBI" id="CHEBI:57540"/>
        <dbReference type="ChEBI" id="CHEBI:57945"/>
        <dbReference type="ChEBI" id="CHEBI:65315"/>
        <dbReference type="ChEBI" id="CHEBI:74443"/>
    </reaction>
</comment>
<reference evidence="14" key="1">
    <citation type="journal article" date="2019" name="PLoS Negl. Trop. Dis.">
        <title>Revisiting the worldwide diversity of Leptospira species in the environment.</title>
        <authorList>
            <person name="Vincent A.T."/>
            <person name="Schiettekatte O."/>
            <person name="Bourhy P."/>
            <person name="Veyrier F.J."/>
            <person name="Picardeau M."/>
        </authorList>
    </citation>
    <scope>NUCLEOTIDE SEQUENCE [LARGE SCALE GENOMIC DNA]</scope>
    <source>
        <strain evidence="14">201702476</strain>
    </source>
</reference>
<comment type="catalytic activity">
    <reaction evidence="9">
        <text>5,6-dihydrouridine(20) in tRNA + NADP(+) = uridine(20) in tRNA + NADPH + H(+)</text>
        <dbReference type="Rhea" id="RHEA:53336"/>
        <dbReference type="Rhea" id="RHEA-COMP:13533"/>
        <dbReference type="Rhea" id="RHEA-COMP:13534"/>
        <dbReference type="ChEBI" id="CHEBI:15378"/>
        <dbReference type="ChEBI" id="CHEBI:57783"/>
        <dbReference type="ChEBI" id="CHEBI:58349"/>
        <dbReference type="ChEBI" id="CHEBI:65315"/>
        <dbReference type="ChEBI" id="CHEBI:74443"/>
        <dbReference type="EC" id="1.3.1.91"/>
    </reaction>
</comment>
<dbReference type="InterPro" id="IPR013785">
    <property type="entry name" value="Aldolase_TIM"/>
</dbReference>
<comment type="caution">
    <text evidence="14">The sequence shown here is derived from an EMBL/GenBank/DDBJ whole genome shotgun (WGS) entry which is preliminary data.</text>
</comment>
<keyword evidence="3 9" id="KW-0285">Flavoprotein</keyword>
<evidence type="ECO:0000256" key="10">
    <source>
        <dbReference type="PIRNR" id="PIRNR006621"/>
    </source>
</evidence>
<dbReference type="AlphaFoldDB" id="A0A4R9K8S5"/>